<evidence type="ECO:0000256" key="1">
    <source>
        <dbReference type="ARBA" id="ARBA00022491"/>
    </source>
</evidence>
<keyword evidence="7" id="KW-1185">Reference proteome</keyword>
<name>A0A1W6LJ30_9BACT</name>
<dbReference type="CDD" id="cd06267">
    <property type="entry name" value="PBP1_LacI_sugar_binding-like"/>
    <property type="match status" value="1"/>
</dbReference>
<gene>
    <name evidence="6" type="primary">araR_2</name>
    <name evidence="6" type="ORF">STSP1_00134</name>
</gene>
<dbReference type="InterPro" id="IPR036390">
    <property type="entry name" value="WH_DNA-bd_sf"/>
</dbReference>
<dbReference type="InterPro" id="IPR046335">
    <property type="entry name" value="LacI/GalR-like_sensor"/>
</dbReference>
<keyword evidence="2" id="KW-0805">Transcription regulation</keyword>
<feature type="domain" description="HTH gntR-type" evidence="5">
    <location>
        <begin position="9"/>
        <end position="77"/>
    </location>
</feature>
<organism evidence="6 7">
    <name type="scientific">Sedimentisphaera salicampi</name>
    <dbReference type="NCBI Taxonomy" id="1941349"/>
    <lineage>
        <taxon>Bacteria</taxon>
        <taxon>Pseudomonadati</taxon>
        <taxon>Planctomycetota</taxon>
        <taxon>Phycisphaerae</taxon>
        <taxon>Sedimentisphaerales</taxon>
        <taxon>Sedimentisphaeraceae</taxon>
        <taxon>Sedimentisphaera</taxon>
    </lineage>
</organism>
<dbReference type="EMBL" id="CP021023">
    <property type="protein sequence ID" value="ARN55769.1"/>
    <property type="molecule type" value="Genomic_DNA"/>
</dbReference>
<dbReference type="AlphaFoldDB" id="A0A1W6LJ30"/>
<dbReference type="GO" id="GO:0000976">
    <property type="term" value="F:transcription cis-regulatory region binding"/>
    <property type="evidence" value="ECO:0007669"/>
    <property type="project" value="TreeGrafter"/>
</dbReference>
<reference evidence="7" key="1">
    <citation type="submission" date="2017-04" db="EMBL/GenBank/DDBJ databases">
        <title>Comparative genomics and description of representatives of a novel lineage of planctomycetes thriving in anoxic sediments.</title>
        <authorList>
            <person name="Spring S."/>
            <person name="Bunk B."/>
            <person name="Sproer C."/>
        </authorList>
    </citation>
    <scope>NUCLEOTIDE SEQUENCE [LARGE SCALE GENOMIC DNA]</scope>
    <source>
        <strain evidence="7">ST-PulAB-D4</strain>
    </source>
</reference>
<dbReference type="SUPFAM" id="SSF53822">
    <property type="entry name" value="Periplasmic binding protein-like I"/>
    <property type="match status" value="1"/>
</dbReference>
<dbReference type="InterPro" id="IPR000524">
    <property type="entry name" value="Tscrpt_reg_HTH_GntR"/>
</dbReference>
<evidence type="ECO:0000256" key="4">
    <source>
        <dbReference type="ARBA" id="ARBA00023163"/>
    </source>
</evidence>
<dbReference type="PRINTS" id="PR00035">
    <property type="entry name" value="HTHGNTR"/>
</dbReference>
<dbReference type="PANTHER" id="PTHR30146">
    <property type="entry name" value="LACI-RELATED TRANSCRIPTIONAL REPRESSOR"/>
    <property type="match status" value="1"/>
</dbReference>
<dbReference type="Gene3D" id="1.10.10.10">
    <property type="entry name" value="Winged helix-like DNA-binding domain superfamily/Winged helix DNA-binding domain"/>
    <property type="match status" value="1"/>
</dbReference>
<keyword evidence="1" id="KW-0678">Repressor</keyword>
<dbReference type="RefSeq" id="WP_085754498.1">
    <property type="nucleotide sequence ID" value="NZ_CP021023.1"/>
</dbReference>
<dbReference type="SMART" id="SM00345">
    <property type="entry name" value="HTH_GNTR"/>
    <property type="match status" value="1"/>
</dbReference>
<dbReference type="Pfam" id="PF00392">
    <property type="entry name" value="GntR"/>
    <property type="match status" value="1"/>
</dbReference>
<accession>A0A1W6LJ30</accession>
<dbReference type="KEGG" id="pbp:STSP1_00134"/>
<dbReference type="InterPro" id="IPR036388">
    <property type="entry name" value="WH-like_DNA-bd_sf"/>
</dbReference>
<evidence type="ECO:0000313" key="6">
    <source>
        <dbReference type="EMBL" id="ARN55769.1"/>
    </source>
</evidence>
<keyword evidence="3" id="KW-0238">DNA-binding</keyword>
<dbReference type="Proteomes" id="UP000193334">
    <property type="component" value="Chromosome"/>
</dbReference>
<evidence type="ECO:0000313" key="7">
    <source>
        <dbReference type="Proteomes" id="UP000193334"/>
    </source>
</evidence>
<dbReference type="GO" id="GO:0003700">
    <property type="term" value="F:DNA-binding transcription factor activity"/>
    <property type="evidence" value="ECO:0007669"/>
    <property type="project" value="InterPro"/>
</dbReference>
<dbReference type="CDD" id="cd07377">
    <property type="entry name" value="WHTH_GntR"/>
    <property type="match status" value="1"/>
</dbReference>
<evidence type="ECO:0000259" key="5">
    <source>
        <dbReference type="PROSITE" id="PS50949"/>
    </source>
</evidence>
<dbReference type="Pfam" id="PF13377">
    <property type="entry name" value="Peripla_BP_3"/>
    <property type="match status" value="1"/>
</dbReference>
<dbReference type="Gene3D" id="3.40.50.2300">
    <property type="match status" value="2"/>
</dbReference>
<evidence type="ECO:0000256" key="2">
    <source>
        <dbReference type="ARBA" id="ARBA00023015"/>
    </source>
</evidence>
<proteinExistence type="predicted"/>
<dbReference type="InterPro" id="IPR028082">
    <property type="entry name" value="Peripla_BP_I"/>
</dbReference>
<sequence>MKTDTTNNNAKHTQIYDRLYASIIAGDYLPENKIPTEQELSRHFGVSRPTVGKALQRLVKRGIIERRQGSGTYVKPNINNQKDSCSVGVVMPRVSFKSSQFGNMSSLFDNVLAEMSHVATNRDCYVVYNNLIAQTNQELVKNTIKICDSLIERNVDGVLLFPLPILEDNQNVNIEIAEKFKNAGIAVALLDRDIYEGPKRSKYDLVSSYHTDAGYEVTEHLIETGRERILFLSDKIRCSSTKDKITGYKNAVKQLSSKEGCKVFKFEANPLSDIEHTFKKENIIEVVQEHEPDALVCMHDRMAAEVIQIIRKDLKMKVPEDISVVGFDDESFAAFMSVPLTTMRQPTIQIAENAIETLLSRINNPDQPPKTILISTQLIVRKSCGGLRNILPQ</sequence>
<dbReference type="SUPFAM" id="SSF46785">
    <property type="entry name" value="Winged helix' DNA-binding domain"/>
    <property type="match status" value="1"/>
</dbReference>
<dbReference type="PANTHER" id="PTHR30146:SF148">
    <property type="entry name" value="HTH-TYPE TRANSCRIPTIONAL REPRESSOR PURR-RELATED"/>
    <property type="match status" value="1"/>
</dbReference>
<dbReference type="PROSITE" id="PS50949">
    <property type="entry name" value="HTH_GNTR"/>
    <property type="match status" value="1"/>
</dbReference>
<protein>
    <submittedName>
        <fullName evidence="6">Arabinose metabolism transcriptional repressor</fullName>
    </submittedName>
</protein>
<dbReference type="STRING" id="1941349.STSP1_00134"/>
<keyword evidence="4" id="KW-0804">Transcription</keyword>
<evidence type="ECO:0000256" key="3">
    <source>
        <dbReference type="ARBA" id="ARBA00023125"/>
    </source>
</evidence>